<evidence type="ECO:0000313" key="1">
    <source>
        <dbReference type="EMBL" id="AES89977.1"/>
    </source>
</evidence>
<protein>
    <submittedName>
        <fullName evidence="1 2">Uncharacterized protein</fullName>
    </submittedName>
</protein>
<reference evidence="1 3" key="1">
    <citation type="journal article" date="2011" name="Nature">
        <title>The Medicago genome provides insight into the evolution of rhizobial symbioses.</title>
        <authorList>
            <person name="Young N.D."/>
            <person name="Debelle F."/>
            <person name="Oldroyd G.E."/>
            <person name="Geurts R."/>
            <person name="Cannon S.B."/>
            <person name="Udvardi M.K."/>
            <person name="Benedito V.A."/>
            <person name="Mayer K.F."/>
            <person name="Gouzy J."/>
            <person name="Schoof H."/>
            <person name="Van de Peer Y."/>
            <person name="Proost S."/>
            <person name="Cook D.R."/>
            <person name="Meyers B.C."/>
            <person name="Spannagl M."/>
            <person name="Cheung F."/>
            <person name="De Mita S."/>
            <person name="Krishnakumar V."/>
            <person name="Gundlach H."/>
            <person name="Zhou S."/>
            <person name="Mudge J."/>
            <person name="Bharti A.K."/>
            <person name="Murray J.D."/>
            <person name="Naoumkina M.A."/>
            <person name="Rosen B."/>
            <person name="Silverstein K.A."/>
            <person name="Tang H."/>
            <person name="Rombauts S."/>
            <person name="Zhao P.X."/>
            <person name="Zhou P."/>
            <person name="Barbe V."/>
            <person name="Bardou P."/>
            <person name="Bechner M."/>
            <person name="Bellec A."/>
            <person name="Berger A."/>
            <person name="Berges H."/>
            <person name="Bidwell S."/>
            <person name="Bisseling T."/>
            <person name="Choisne N."/>
            <person name="Couloux A."/>
            <person name="Denny R."/>
            <person name="Deshpande S."/>
            <person name="Dai X."/>
            <person name="Doyle J.J."/>
            <person name="Dudez A.M."/>
            <person name="Farmer A.D."/>
            <person name="Fouteau S."/>
            <person name="Franken C."/>
            <person name="Gibelin C."/>
            <person name="Gish J."/>
            <person name="Goldstein S."/>
            <person name="Gonzalez A.J."/>
            <person name="Green P.J."/>
            <person name="Hallab A."/>
            <person name="Hartog M."/>
            <person name="Hua A."/>
            <person name="Humphray S.J."/>
            <person name="Jeong D.H."/>
            <person name="Jing Y."/>
            <person name="Jocker A."/>
            <person name="Kenton S.M."/>
            <person name="Kim D.J."/>
            <person name="Klee K."/>
            <person name="Lai H."/>
            <person name="Lang C."/>
            <person name="Lin S."/>
            <person name="Macmil S.L."/>
            <person name="Magdelenat G."/>
            <person name="Matthews L."/>
            <person name="McCorrison J."/>
            <person name="Monaghan E.L."/>
            <person name="Mun J.H."/>
            <person name="Najar F.Z."/>
            <person name="Nicholson C."/>
            <person name="Noirot C."/>
            <person name="O'Bleness M."/>
            <person name="Paule C.R."/>
            <person name="Poulain J."/>
            <person name="Prion F."/>
            <person name="Qin B."/>
            <person name="Qu C."/>
            <person name="Retzel E.F."/>
            <person name="Riddle C."/>
            <person name="Sallet E."/>
            <person name="Samain S."/>
            <person name="Samson N."/>
            <person name="Sanders I."/>
            <person name="Saurat O."/>
            <person name="Scarpelli C."/>
            <person name="Schiex T."/>
            <person name="Segurens B."/>
            <person name="Severin A.J."/>
            <person name="Sherrier D.J."/>
            <person name="Shi R."/>
            <person name="Sims S."/>
            <person name="Singer S.R."/>
            <person name="Sinharoy S."/>
            <person name="Sterck L."/>
            <person name="Viollet A."/>
            <person name="Wang B.B."/>
            <person name="Wang K."/>
            <person name="Wang M."/>
            <person name="Wang X."/>
            <person name="Warfsmann J."/>
            <person name="Weissenbach J."/>
            <person name="White D.D."/>
            <person name="White J.D."/>
            <person name="Wiley G.B."/>
            <person name="Wincker P."/>
            <person name="Xing Y."/>
            <person name="Yang L."/>
            <person name="Yao Z."/>
            <person name="Ying F."/>
            <person name="Zhai J."/>
            <person name="Zhou L."/>
            <person name="Zuber A."/>
            <person name="Denarie J."/>
            <person name="Dixon R.A."/>
            <person name="May G.D."/>
            <person name="Schwartz D.C."/>
            <person name="Rogers J."/>
            <person name="Quetier F."/>
            <person name="Town C.D."/>
            <person name="Roe B.A."/>
        </authorList>
    </citation>
    <scope>NUCLEOTIDE SEQUENCE [LARGE SCALE GENOMIC DNA]</scope>
    <source>
        <strain evidence="1">A17</strain>
        <strain evidence="2 3">cv. Jemalong A17</strain>
    </source>
</reference>
<organism evidence="1 3">
    <name type="scientific">Medicago truncatula</name>
    <name type="common">Barrel medic</name>
    <name type="synonym">Medicago tribuloides</name>
    <dbReference type="NCBI Taxonomy" id="3880"/>
    <lineage>
        <taxon>Eukaryota</taxon>
        <taxon>Viridiplantae</taxon>
        <taxon>Streptophyta</taxon>
        <taxon>Embryophyta</taxon>
        <taxon>Tracheophyta</taxon>
        <taxon>Spermatophyta</taxon>
        <taxon>Magnoliopsida</taxon>
        <taxon>eudicotyledons</taxon>
        <taxon>Gunneridae</taxon>
        <taxon>Pentapetalae</taxon>
        <taxon>rosids</taxon>
        <taxon>fabids</taxon>
        <taxon>Fabales</taxon>
        <taxon>Fabaceae</taxon>
        <taxon>Papilionoideae</taxon>
        <taxon>50 kb inversion clade</taxon>
        <taxon>NPAAA clade</taxon>
        <taxon>Hologalegina</taxon>
        <taxon>IRL clade</taxon>
        <taxon>Trifolieae</taxon>
        <taxon>Medicago</taxon>
    </lineage>
</organism>
<evidence type="ECO:0000313" key="3">
    <source>
        <dbReference type="Proteomes" id="UP000002051"/>
    </source>
</evidence>
<sequence>MDKKHPEYQNEIKVTFSYISALNDVKESLQEAVILPLRGGVYSVSRKGGDGAIAMSRRFGTQIEKQDGERELRRSACCVVDKLVWNPCIIG</sequence>
<dbReference type="EMBL" id="CM001220">
    <property type="protein sequence ID" value="AES89977.1"/>
    <property type="molecule type" value="Genomic_DNA"/>
</dbReference>
<reference evidence="1 3" key="2">
    <citation type="journal article" date="2014" name="BMC Genomics">
        <title>An improved genome release (version Mt4.0) for the model legume Medicago truncatula.</title>
        <authorList>
            <person name="Tang H."/>
            <person name="Krishnakumar V."/>
            <person name="Bidwell S."/>
            <person name="Rosen B."/>
            <person name="Chan A."/>
            <person name="Zhou S."/>
            <person name="Gentzbittel L."/>
            <person name="Childs K.L."/>
            <person name="Yandell M."/>
            <person name="Gundlach H."/>
            <person name="Mayer K.F."/>
            <person name="Schwartz D.C."/>
            <person name="Town C.D."/>
        </authorList>
    </citation>
    <scope>GENOME REANNOTATION</scope>
    <source>
        <strain evidence="2 3">cv. Jemalong A17</strain>
    </source>
</reference>
<dbReference type="PaxDb" id="3880-AES89977"/>
<dbReference type="EnsemblPlants" id="AES89977">
    <property type="protein sequence ID" value="AES89977"/>
    <property type="gene ID" value="MTR_4g082850"/>
</dbReference>
<name>G7JGC8_MEDTR</name>
<dbReference type="HOGENOM" id="CLU_2430413_0_0_1"/>
<gene>
    <name evidence="1" type="ordered locus">MTR_4g082850</name>
</gene>
<proteinExistence type="predicted"/>
<reference evidence="2" key="3">
    <citation type="submission" date="2015-04" db="UniProtKB">
        <authorList>
            <consortium name="EnsemblPlants"/>
        </authorList>
    </citation>
    <scope>IDENTIFICATION</scope>
    <source>
        <strain evidence="2">cv. Jemalong A17</strain>
    </source>
</reference>
<evidence type="ECO:0000313" key="2">
    <source>
        <dbReference type="EnsemblPlants" id="AES89977"/>
    </source>
</evidence>
<dbReference type="Proteomes" id="UP000002051">
    <property type="component" value="Chromosome 4"/>
</dbReference>
<dbReference type="AlphaFoldDB" id="G7JGC8"/>
<accession>G7JGC8</accession>
<keyword evidence="3" id="KW-1185">Reference proteome</keyword>